<dbReference type="PANTHER" id="PTHR13710">
    <property type="entry name" value="DNA HELICASE RECQ FAMILY MEMBER"/>
    <property type="match status" value="1"/>
</dbReference>
<evidence type="ECO:0000313" key="20">
    <source>
        <dbReference type="EMBL" id="GCE93709.1"/>
    </source>
</evidence>
<dbReference type="InterPro" id="IPR002464">
    <property type="entry name" value="DNA/RNA_helicase_DEAH_CS"/>
</dbReference>
<dbReference type="PROSITE" id="PS00690">
    <property type="entry name" value="DEAH_ATP_HELICASE"/>
    <property type="match status" value="1"/>
</dbReference>
<dbReference type="InterPro" id="IPR011545">
    <property type="entry name" value="DEAD/DEAH_box_helicase_dom"/>
</dbReference>
<evidence type="ECO:0000256" key="10">
    <source>
        <dbReference type="ARBA" id="ARBA00022840"/>
    </source>
</evidence>
<keyword evidence="4" id="KW-0479">Metal-binding</keyword>
<evidence type="ECO:0000256" key="16">
    <source>
        <dbReference type="NCBIfam" id="TIGR01389"/>
    </source>
</evidence>
<gene>
    <name evidence="20" type="ORF">NIES46_17610</name>
</gene>
<evidence type="ECO:0000256" key="2">
    <source>
        <dbReference type="ARBA" id="ARBA00001947"/>
    </source>
</evidence>
<evidence type="ECO:0000313" key="21">
    <source>
        <dbReference type="Proteomes" id="UP000326169"/>
    </source>
</evidence>
<feature type="domain" description="HRDC" evidence="17">
    <location>
        <begin position="532"/>
        <end position="612"/>
    </location>
</feature>
<dbReference type="InterPro" id="IPR036388">
    <property type="entry name" value="WH-like_DNA-bd_sf"/>
</dbReference>
<comment type="catalytic activity">
    <reaction evidence="15">
        <text>Couples ATP hydrolysis with the unwinding of duplex DNA by translocating in the 3'-5' direction.</text>
        <dbReference type="EC" id="5.6.2.4"/>
    </reaction>
</comment>
<evidence type="ECO:0000256" key="12">
    <source>
        <dbReference type="ARBA" id="ARBA00023172"/>
    </source>
</evidence>
<evidence type="ECO:0000259" key="17">
    <source>
        <dbReference type="PROSITE" id="PS50967"/>
    </source>
</evidence>
<evidence type="ECO:0000256" key="1">
    <source>
        <dbReference type="ARBA" id="ARBA00001946"/>
    </source>
</evidence>
<evidence type="ECO:0000259" key="19">
    <source>
        <dbReference type="PROSITE" id="PS51194"/>
    </source>
</evidence>
<protein>
    <recommendedName>
        <fullName evidence="16">DNA helicase RecQ</fullName>
        <ecNumber evidence="16">5.6.2.4</ecNumber>
    </recommendedName>
</protein>
<comment type="similarity">
    <text evidence="3">Belongs to the helicase family. RecQ subfamily.</text>
</comment>
<dbReference type="Pfam" id="PF00570">
    <property type="entry name" value="HRDC"/>
    <property type="match status" value="1"/>
</dbReference>
<dbReference type="EMBL" id="BIMW01000077">
    <property type="protein sequence ID" value="GCE93709.1"/>
    <property type="molecule type" value="Genomic_DNA"/>
</dbReference>
<dbReference type="InterPro" id="IPR002121">
    <property type="entry name" value="HRDC_dom"/>
</dbReference>
<keyword evidence="14" id="KW-0413">Isomerase</keyword>
<dbReference type="Pfam" id="PF00271">
    <property type="entry name" value="Helicase_C"/>
    <property type="match status" value="1"/>
</dbReference>
<dbReference type="GO" id="GO:0004386">
    <property type="term" value="F:helicase activity"/>
    <property type="evidence" value="ECO:0007669"/>
    <property type="project" value="UniProtKB-KW"/>
</dbReference>
<dbReference type="SMART" id="SM00341">
    <property type="entry name" value="HRDC"/>
    <property type="match status" value="1"/>
</dbReference>
<dbReference type="NCBIfam" id="TIGR01389">
    <property type="entry name" value="recQ"/>
    <property type="match status" value="1"/>
</dbReference>
<dbReference type="Gene3D" id="1.10.150.80">
    <property type="entry name" value="HRDC domain"/>
    <property type="match status" value="1"/>
</dbReference>
<keyword evidence="5" id="KW-0547">Nucleotide-binding</keyword>
<dbReference type="CDD" id="cd17920">
    <property type="entry name" value="DEXHc_RecQ"/>
    <property type="match status" value="1"/>
</dbReference>
<dbReference type="SMART" id="SM00487">
    <property type="entry name" value="DEXDc"/>
    <property type="match status" value="1"/>
</dbReference>
<keyword evidence="6" id="KW-0227">DNA damage</keyword>
<evidence type="ECO:0000256" key="8">
    <source>
        <dbReference type="ARBA" id="ARBA00022806"/>
    </source>
</evidence>
<comment type="cofactor">
    <cofactor evidence="2">
        <name>Zn(2+)</name>
        <dbReference type="ChEBI" id="CHEBI:29105"/>
    </cofactor>
</comment>
<dbReference type="Pfam" id="PF00270">
    <property type="entry name" value="DEAD"/>
    <property type="match status" value="1"/>
</dbReference>
<dbReference type="Gene3D" id="1.10.10.1390">
    <property type="entry name" value="ATP-dependent DNA helicase RecQ"/>
    <property type="match status" value="1"/>
</dbReference>
<evidence type="ECO:0000256" key="15">
    <source>
        <dbReference type="ARBA" id="ARBA00034617"/>
    </source>
</evidence>
<dbReference type="SMART" id="SM00956">
    <property type="entry name" value="RQC"/>
    <property type="match status" value="1"/>
</dbReference>
<dbReference type="PANTHER" id="PTHR13710:SF105">
    <property type="entry name" value="ATP-DEPENDENT DNA HELICASE Q1"/>
    <property type="match status" value="1"/>
</dbReference>
<evidence type="ECO:0000256" key="6">
    <source>
        <dbReference type="ARBA" id="ARBA00022763"/>
    </source>
</evidence>
<dbReference type="GeneID" id="301682620"/>
<evidence type="ECO:0000256" key="3">
    <source>
        <dbReference type="ARBA" id="ARBA00005446"/>
    </source>
</evidence>
<dbReference type="Pfam" id="PF16124">
    <property type="entry name" value="RecQ_Zn_bind"/>
    <property type="match status" value="1"/>
</dbReference>
<dbReference type="CDD" id="cd18794">
    <property type="entry name" value="SF2_C_RecQ"/>
    <property type="match status" value="1"/>
</dbReference>
<dbReference type="Pfam" id="PF14493">
    <property type="entry name" value="HTH_40"/>
    <property type="match status" value="1"/>
</dbReference>
<dbReference type="InterPro" id="IPR029491">
    <property type="entry name" value="Helicase_HTH"/>
</dbReference>
<dbReference type="InterPro" id="IPR027417">
    <property type="entry name" value="P-loop_NTPase"/>
</dbReference>
<dbReference type="RefSeq" id="WP_062945820.1">
    <property type="nucleotide sequence ID" value="NZ_BIMW01000077.1"/>
</dbReference>
<keyword evidence="10" id="KW-0067">ATP-binding</keyword>
<keyword evidence="11" id="KW-0238">DNA-binding</keyword>
<feature type="domain" description="Helicase C-terminal" evidence="19">
    <location>
        <begin position="230"/>
        <end position="382"/>
    </location>
</feature>
<dbReference type="PROSITE" id="PS51194">
    <property type="entry name" value="HELICASE_CTER"/>
    <property type="match status" value="1"/>
</dbReference>
<dbReference type="InterPro" id="IPR014001">
    <property type="entry name" value="Helicase_ATP-bd"/>
</dbReference>
<dbReference type="Gene3D" id="1.10.10.10">
    <property type="entry name" value="Winged helix-like DNA-binding domain superfamily/Winged helix DNA-binding domain"/>
    <property type="match status" value="1"/>
</dbReference>
<reference evidence="20 21" key="1">
    <citation type="journal article" date="2019" name="J Genomics">
        <title>The Draft Genome of a Hydrogen-producing Cyanobacterium, Arthrospira platensis NIES-46.</title>
        <authorList>
            <person name="Suzuki S."/>
            <person name="Yamaguchi H."/>
            <person name="Kawachi M."/>
        </authorList>
    </citation>
    <scope>NUCLEOTIDE SEQUENCE [LARGE SCALE GENOMIC DNA]</scope>
    <source>
        <strain evidence="20 21">NIES-46</strain>
    </source>
</reference>
<keyword evidence="12" id="KW-0233">DNA recombination</keyword>
<comment type="caution">
    <text evidence="20">The sequence shown here is derived from an EMBL/GenBank/DDBJ whole genome shotgun (WGS) entry which is preliminary data.</text>
</comment>
<dbReference type="SUPFAM" id="SSF52540">
    <property type="entry name" value="P-loop containing nucleoside triphosphate hydrolases"/>
    <property type="match status" value="2"/>
</dbReference>
<keyword evidence="8 20" id="KW-0347">Helicase</keyword>
<sequence length="739" mass="84613">MSGFPPHLAQPQSLQQCLKQYFGYDSFRPGQREIIEQVLQKRDVLAIMPTGGGKSLCFQLPALLKPGLTVVVSPLIALMQDQVEALKNNGIEATFLNSTVDLNQARQREFAILQGKIKLLYVAPERLLSPQFLGFLDRIDAELGISTLVIDEAHCVSDWGHDFRPEYRQIQQVRSRYPHVPAIALTATATERVRFDIIRQIVLKQPYVHVASFYRSNLYYQVIPKQPKKRFTQLLKAIESMSGSGIIYCSSRKRVEEVALQLQHNNIPALPYHAGMADSDRLESHTRFIRDDVRIIVATIAFGMGIDKPDVRFVIHYDLPKSLENYYQESGRAGRDGQPAQCLLFFSYGDMKTIEYLIEQKPDVDEQRIARQQLRQVIDYAESTECRHRIQLRYFGEEFPGNCDGCDNCCHERPIEDWTLEAMKFLSCVARCRERFGMSYIIDVLRGSKNQRVVSRGHDKLSTYNIGRDRTVDEWKMLARSLLHQGLLDQTNDGYSILKLNNLSWEVMKRQREVKIAVVRDRQLPQQTWSMAADVKMLLEHLRQVRKQIADQNDIAPYKIFSDSTLGLMARERPQTKEALLRLSGVTTYKAQSYGQQFLNAIYEYCLEQGIPLKSTKPPLTTLSSSSVSKWYHVSPTVIQTWELFKQGLSVQEIADQRGLKSTTIYGHLADLIANNYGDIDIDTLISPERKQVILEAIAVLGDGPLTPIYEYLGKAYNYGEIRLVQALWRSQNSPDIEF</sequence>
<comment type="cofactor">
    <cofactor evidence="1">
        <name>Mg(2+)</name>
        <dbReference type="ChEBI" id="CHEBI:18420"/>
    </cofactor>
</comment>
<organism evidence="20 21">
    <name type="scientific">Limnospira platensis NIES-46</name>
    <dbReference type="NCBI Taxonomy" id="1236695"/>
    <lineage>
        <taxon>Bacteria</taxon>
        <taxon>Bacillati</taxon>
        <taxon>Cyanobacteriota</taxon>
        <taxon>Cyanophyceae</taxon>
        <taxon>Oscillatoriophycideae</taxon>
        <taxon>Oscillatoriales</taxon>
        <taxon>Sirenicapillariaceae</taxon>
        <taxon>Limnospira</taxon>
    </lineage>
</organism>
<evidence type="ECO:0000256" key="14">
    <source>
        <dbReference type="ARBA" id="ARBA00023235"/>
    </source>
</evidence>
<dbReference type="EC" id="5.6.2.4" evidence="16"/>
<dbReference type="SMART" id="SM00490">
    <property type="entry name" value="HELICc"/>
    <property type="match status" value="1"/>
</dbReference>
<dbReference type="Gene3D" id="3.40.50.300">
    <property type="entry name" value="P-loop containing nucleotide triphosphate hydrolases"/>
    <property type="match status" value="2"/>
</dbReference>
<dbReference type="InterPro" id="IPR006293">
    <property type="entry name" value="DNA_helicase_ATP-dep_RecQ_bac"/>
</dbReference>
<feature type="domain" description="Helicase ATP-binding" evidence="18">
    <location>
        <begin position="35"/>
        <end position="207"/>
    </location>
</feature>
<dbReference type="InterPro" id="IPR044876">
    <property type="entry name" value="HRDC_dom_sf"/>
</dbReference>
<dbReference type="Proteomes" id="UP000326169">
    <property type="component" value="Unassembled WGS sequence"/>
</dbReference>
<dbReference type="NCBIfam" id="TIGR00614">
    <property type="entry name" value="recQ_fam"/>
    <property type="match status" value="1"/>
</dbReference>
<dbReference type="PROSITE" id="PS50967">
    <property type="entry name" value="HRDC"/>
    <property type="match status" value="1"/>
</dbReference>
<evidence type="ECO:0000256" key="7">
    <source>
        <dbReference type="ARBA" id="ARBA00022801"/>
    </source>
</evidence>
<keyword evidence="9" id="KW-0862">Zinc</keyword>
<evidence type="ECO:0000256" key="9">
    <source>
        <dbReference type="ARBA" id="ARBA00022833"/>
    </source>
</evidence>
<evidence type="ECO:0000256" key="5">
    <source>
        <dbReference type="ARBA" id="ARBA00022741"/>
    </source>
</evidence>
<dbReference type="InterPro" id="IPR001650">
    <property type="entry name" value="Helicase_C-like"/>
</dbReference>
<dbReference type="PROSITE" id="PS51192">
    <property type="entry name" value="HELICASE_ATP_BIND_1"/>
    <property type="match status" value="1"/>
</dbReference>
<evidence type="ECO:0000256" key="11">
    <source>
        <dbReference type="ARBA" id="ARBA00023125"/>
    </source>
</evidence>
<keyword evidence="21" id="KW-1185">Reference proteome</keyword>
<dbReference type="SUPFAM" id="SSF47819">
    <property type="entry name" value="HRDC-like"/>
    <property type="match status" value="1"/>
</dbReference>
<keyword evidence="7" id="KW-0378">Hydrolase</keyword>
<keyword evidence="13" id="KW-0234">DNA repair</keyword>
<name>A0A5M3T8H4_LIMPL</name>
<proteinExistence type="inferred from homology"/>
<dbReference type="InterPro" id="IPR010997">
    <property type="entry name" value="HRDC-like_sf"/>
</dbReference>
<accession>A0A5M3T8H4</accession>
<evidence type="ECO:0000259" key="18">
    <source>
        <dbReference type="PROSITE" id="PS51192"/>
    </source>
</evidence>
<dbReference type="Pfam" id="PF09382">
    <property type="entry name" value="RQC"/>
    <property type="match status" value="1"/>
</dbReference>
<evidence type="ECO:0000256" key="4">
    <source>
        <dbReference type="ARBA" id="ARBA00022723"/>
    </source>
</evidence>
<dbReference type="InterPro" id="IPR004589">
    <property type="entry name" value="DNA_helicase_ATP-dep_RecQ"/>
</dbReference>
<evidence type="ECO:0000256" key="13">
    <source>
        <dbReference type="ARBA" id="ARBA00023204"/>
    </source>
</evidence>
<dbReference type="InterPro" id="IPR018982">
    <property type="entry name" value="RQC_domain"/>
</dbReference>
<dbReference type="InterPro" id="IPR032284">
    <property type="entry name" value="RecQ_Zn-bd"/>
</dbReference>